<dbReference type="Proteomes" id="UP000019277">
    <property type="component" value="Unassembled WGS sequence"/>
</dbReference>
<gene>
    <name evidence="1" type="ORF">UO65_3162</name>
</gene>
<comment type="caution">
    <text evidence="1">The sequence shown here is derived from an EMBL/GenBank/DDBJ whole genome shotgun (WGS) entry which is preliminary data.</text>
</comment>
<proteinExistence type="predicted"/>
<accession>W7J670</accession>
<reference evidence="1 2" key="1">
    <citation type="journal article" date="2014" name="Genome Announc.">
        <title>Draft Genome Sequence of the Antitrypanosomally Active Sponge-Associated Bacterium Actinokineospora sp. Strain EG49.</title>
        <authorList>
            <person name="Harjes J."/>
            <person name="Ryu T."/>
            <person name="Abdelmohsen U.R."/>
            <person name="Moitinho-Silva L."/>
            <person name="Horn H."/>
            <person name="Ravasi T."/>
            <person name="Hentschel U."/>
        </authorList>
    </citation>
    <scope>NUCLEOTIDE SEQUENCE [LARGE SCALE GENOMIC DNA]</scope>
    <source>
        <strain evidence="1 2">EG49</strain>
    </source>
</reference>
<protein>
    <submittedName>
        <fullName evidence="1">Uncharacterized protein</fullName>
    </submittedName>
</protein>
<organism evidence="1 2">
    <name type="scientific">Actinokineospora spheciospongiae</name>
    <dbReference type="NCBI Taxonomy" id="909613"/>
    <lineage>
        <taxon>Bacteria</taxon>
        <taxon>Bacillati</taxon>
        <taxon>Actinomycetota</taxon>
        <taxon>Actinomycetes</taxon>
        <taxon>Pseudonocardiales</taxon>
        <taxon>Pseudonocardiaceae</taxon>
        <taxon>Actinokineospora</taxon>
    </lineage>
</organism>
<dbReference type="EMBL" id="AYXG01000106">
    <property type="protein sequence ID" value="EWC61559.1"/>
    <property type="molecule type" value="Genomic_DNA"/>
</dbReference>
<name>W7J670_9PSEU</name>
<sequence>MRDNAYTMLYLADAQIKLRQIDDAATITGTVAEATAQNGSVRLLERLRTTRATLGPWADTAAVRELDQRLLP</sequence>
<evidence type="ECO:0000313" key="1">
    <source>
        <dbReference type="EMBL" id="EWC61559.1"/>
    </source>
</evidence>
<dbReference type="AlphaFoldDB" id="W7J670"/>
<evidence type="ECO:0000313" key="2">
    <source>
        <dbReference type="Proteomes" id="UP000019277"/>
    </source>
</evidence>
<keyword evidence="2" id="KW-1185">Reference proteome</keyword>